<dbReference type="InterPro" id="IPR029063">
    <property type="entry name" value="SAM-dependent_MTases_sf"/>
</dbReference>
<dbReference type="GO" id="GO:0032259">
    <property type="term" value="P:methylation"/>
    <property type="evidence" value="ECO:0007669"/>
    <property type="project" value="UniProtKB-KW"/>
</dbReference>
<dbReference type="GO" id="GO:0008757">
    <property type="term" value="F:S-adenosylmethionine-dependent methyltransferase activity"/>
    <property type="evidence" value="ECO:0007669"/>
    <property type="project" value="InterPro"/>
</dbReference>
<dbReference type="Gene3D" id="2.60.120.10">
    <property type="entry name" value="Jelly Rolls"/>
    <property type="match status" value="1"/>
</dbReference>
<keyword evidence="3" id="KW-0808">Transferase</keyword>
<proteinExistence type="predicted"/>
<dbReference type="Pfam" id="PF03848">
    <property type="entry name" value="TehB"/>
    <property type="match status" value="1"/>
</dbReference>
<dbReference type="PANTHER" id="PTHR43464">
    <property type="entry name" value="METHYLTRANSFERASE"/>
    <property type="match status" value="1"/>
</dbReference>
<dbReference type="EMBL" id="LR134481">
    <property type="protein sequence ID" value="VEI32901.1"/>
    <property type="molecule type" value="Genomic_DNA"/>
</dbReference>
<reference evidence="3 4" key="1">
    <citation type="submission" date="2018-12" db="EMBL/GenBank/DDBJ databases">
        <authorList>
            <consortium name="Pathogen Informatics"/>
        </authorList>
    </citation>
    <scope>NUCLEOTIDE SEQUENCE [LARGE SCALE GENOMIC DNA]</scope>
    <source>
        <strain evidence="3 4">NCTC10665</strain>
    </source>
</reference>
<feature type="domain" description="TehB/YeaR-like" evidence="2">
    <location>
        <begin position="9"/>
        <end position="89"/>
    </location>
</feature>
<evidence type="ECO:0000259" key="1">
    <source>
        <dbReference type="Pfam" id="PF03848"/>
    </source>
</evidence>
<dbReference type="Gene3D" id="3.40.50.150">
    <property type="entry name" value="Vaccinia Virus protein VP39"/>
    <property type="match status" value="1"/>
</dbReference>
<sequence>MTNKLICYKQMPVWTKDKLPKMFQEKHNTKVGTWGKLTVLKGKLKFYELTENGDVIAEHIFTPESDIPFVEPQAWHRVEALSDDLECTLGFYCKKEDYFSKKYNMTATHGDVVDAAKIIKPCKVLDLGCGQGRNSLYLSLKGYNVTSWDHNENSIAFLNETKDKENLNIKTAVYDINTANIQESYDFILSTVVFMFLNREQIPAIIKNMQEHTNPGGYNLIVAAMSTPEVPCPLPFSFTFSEGELKEYYKDWEFLEYNENMGELHKTDENGNRIKLKFATMLARKKIIC</sequence>
<name>A0A3S4VN83_HAEPA</name>
<dbReference type="InterPro" id="IPR015985">
    <property type="entry name" value="TehB-like_dom"/>
</dbReference>
<dbReference type="SUPFAM" id="SSF53335">
    <property type="entry name" value="S-adenosyl-L-methionine-dependent methyltransferases"/>
    <property type="match status" value="1"/>
</dbReference>
<keyword evidence="3" id="KW-0489">Methyltransferase</keyword>
<protein>
    <submittedName>
        <fullName evidence="3">Tellurite resistance protein</fullName>
        <ecNumber evidence="3">2.1.1.-</ecNumber>
    </submittedName>
</protein>
<dbReference type="SUPFAM" id="SSF51197">
    <property type="entry name" value="Clavaminate synthase-like"/>
    <property type="match status" value="1"/>
</dbReference>
<dbReference type="NCBIfam" id="NF008992">
    <property type="entry name" value="PRK12335.1"/>
    <property type="match status" value="1"/>
</dbReference>
<dbReference type="CDD" id="cd02440">
    <property type="entry name" value="AdoMet_MTases"/>
    <property type="match status" value="1"/>
</dbReference>
<evidence type="ECO:0000313" key="4">
    <source>
        <dbReference type="Proteomes" id="UP000268879"/>
    </source>
</evidence>
<dbReference type="PANTHER" id="PTHR43464:SF49">
    <property type="entry name" value="TELLURITE METHYLTRANSFERASE"/>
    <property type="match status" value="1"/>
</dbReference>
<evidence type="ECO:0000259" key="2">
    <source>
        <dbReference type="Pfam" id="PF09313"/>
    </source>
</evidence>
<dbReference type="AlphaFoldDB" id="A0A3S4VN83"/>
<dbReference type="InterPro" id="IPR004537">
    <property type="entry name" value="Tellurite-R_MeTrfase_TehB"/>
</dbReference>
<organism evidence="3 4">
    <name type="scientific">Haemophilus parainfluenzae</name>
    <dbReference type="NCBI Taxonomy" id="729"/>
    <lineage>
        <taxon>Bacteria</taxon>
        <taxon>Pseudomonadati</taxon>
        <taxon>Pseudomonadota</taxon>
        <taxon>Gammaproteobacteria</taxon>
        <taxon>Pasteurellales</taxon>
        <taxon>Pasteurellaceae</taxon>
        <taxon>Haemophilus</taxon>
    </lineage>
</organism>
<evidence type="ECO:0000313" key="3">
    <source>
        <dbReference type="EMBL" id="VEI32901.1"/>
    </source>
</evidence>
<dbReference type="Pfam" id="PF09313">
    <property type="entry name" value="TehB-like"/>
    <property type="match status" value="1"/>
</dbReference>
<dbReference type="GO" id="GO:0046690">
    <property type="term" value="P:response to tellurium ion"/>
    <property type="evidence" value="ECO:0007669"/>
    <property type="project" value="InterPro"/>
</dbReference>
<feature type="domain" description="Tellurite resistance methyltransferase TehB-like" evidence="1">
    <location>
        <begin position="91"/>
        <end position="282"/>
    </location>
</feature>
<accession>A0A3S4VN83</accession>
<dbReference type="NCBIfam" id="TIGR00477">
    <property type="entry name" value="tehB"/>
    <property type="match status" value="1"/>
</dbReference>
<dbReference type="RefSeq" id="WP_126471566.1">
    <property type="nucleotide sequence ID" value="NZ_LR134481.1"/>
</dbReference>
<dbReference type="InterPro" id="IPR014431">
    <property type="entry name" value="Tellurite-R_TehB-2"/>
</dbReference>
<gene>
    <name evidence="3" type="primary">tehB</name>
    <name evidence="3" type="ORF">NCTC10665_01759</name>
</gene>
<dbReference type="GO" id="GO:0005737">
    <property type="term" value="C:cytoplasm"/>
    <property type="evidence" value="ECO:0007669"/>
    <property type="project" value="InterPro"/>
</dbReference>
<dbReference type="InterPro" id="IPR014710">
    <property type="entry name" value="RmlC-like_jellyroll"/>
</dbReference>
<dbReference type="NCBIfam" id="NF008405">
    <property type="entry name" value="PRK11207.1"/>
    <property type="match status" value="1"/>
</dbReference>
<dbReference type="Proteomes" id="UP000268879">
    <property type="component" value="Chromosome"/>
</dbReference>
<dbReference type="InterPro" id="IPR015392">
    <property type="entry name" value="TehB/YeaR-like_dom"/>
</dbReference>
<dbReference type="PIRSF" id="PIRSF005215">
    <property type="entry name" value="TehB"/>
    <property type="match status" value="1"/>
</dbReference>
<dbReference type="EC" id="2.1.1.-" evidence="3"/>